<proteinExistence type="predicted"/>
<gene>
    <name evidence="1" type="ORF">CJ232_02755</name>
</gene>
<evidence type="ECO:0000313" key="1">
    <source>
        <dbReference type="EMBL" id="PMC11025.1"/>
    </source>
</evidence>
<dbReference type="Proteomes" id="UP000235661">
    <property type="component" value="Unassembled WGS sequence"/>
</dbReference>
<accession>A0A2N6Q7P2</accession>
<reference evidence="1 2" key="1">
    <citation type="submission" date="2017-09" db="EMBL/GenBank/DDBJ databases">
        <title>Bacterial strain isolated from the female urinary microbiota.</title>
        <authorList>
            <person name="Thomas-White K."/>
            <person name="Kumar N."/>
            <person name="Forster S."/>
            <person name="Putonti C."/>
            <person name="Lawley T."/>
            <person name="Wolfe A.J."/>
        </authorList>
    </citation>
    <scope>NUCLEOTIDE SEQUENCE [LARGE SCALE GENOMIC DNA]</scope>
    <source>
        <strain evidence="1 2">UMB0818</strain>
    </source>
</reference>
<name>A0A2N6Q7P2_9BACT</name>
<dbReference type="EMBL" id="PNGI01000003">
    <property type="protein sequence ID" value="PMC11025.1"/>
    <property type="molecule type" value="Genomic_DNA"/>
</dbReference>
<comment type="caution">
    <text evidence="1">The sequence shown here is derived from an EMBL/GenBank/DDBJ whole genome shotgun (WGS) entry which is preliminary data.</text>
</comment>
<sequence length="78" mass="9209">MLFQSANYLIQCYPGRCPGLYSFWAFSPSLLRANFVQGKKQNFRQNETAEIIFLIIATEWHGTTRTCREIYQKFHLTL</sequence>
<evidence type="ECO:0000313" key="2">
    <source>
        <dbReference type="Proteomes" id="UP000235661"/>
    </source>
</evidence>
<organism evidence="1 2">
    <name type="scientific">Hoylesella timonensis</name>
    <dbReference type="NCBI Taxonomy" id="386414"/>
    <lineage>
        <taxon>Bacteria</taxon>
        <taxon>Pseudomonadati</taxon>
        <taxon>Bacteroidota</taxon>
        <taxon>Bacteroidia</taxon>
        <taxon>Bacteroidales</taxon>
        <taxon>Prevotellaceae</taxon>
        <taxon>Hoylesella</taxon>
    </lineage>
</organism>
<dbReference type="AlphaFoldDB" id="A0A2N6Q7P2"/>
<protein>
    <submittedName>
        <fullName evidence="1">Uncharacterized protein</fullName>
    </submittedName>
</protein>